<proteinExistence type="predicted"/>
<dbReference type="EMBL" id="JOJR01009436">
    <property type="protein sequence ID" value="RCN26062.1"/>
    <property type="molecule type" value="Genomic_DNA"/>
</dbReference>
<organism evidence="1 2">
    <name type="scientific">Ancylostoma caninum</name>
    <name type="common">Dog hookworm</name>
    <dbReference type="NCBI Taxonomy" id="29170"/>
    <lineage>
        <taxon>Eukaryota</taxon>
        <taxon>Metazoa</taxon>
        <taxon>Ecdysozoa</taxon>
        <taxon>Nematoda</taxon>
        <taxon>Chromadorea</taxon>
        <taxon>Rhabditida</taxon>
        <taxon>Rhabditina</taxon>
        <taxon>Rhabditomorpha</taxon>
        <taxon>Strongyloidea</taxon>
        <taxon>Ancylostomatidae</taxon>
        <taxon>Ancylostomatinae</taxon>
        <taxon>Ancylostoma</taxon>
    </lineage>
</organism>
<protein>
    <submittedName>
        <fullName evidence="1">Uncharacterized protein</fullName>
    </submittedName>
</protein>
<sequence length="101" mass="11382">IQNDATLFQENENKNLVDILRDFQVVVRTAGRAMVQVIPSARTVVVERRSERPSEYDCDVRTVTVTASRLVRVAHLQNRSSALTSLCIPSIRRQPVGCQMT</sequence>
<evidence type="ECO:0000313" key="2">
    <source>
        <dbReference type="Proteomes" id="UP000252519"/>
    </source>
</evidence>
<dbReference type="Proteomes" id="UP000252519">
    <property type="component" value="Unassembled WGS sequence"/>
</dbReference>
<accession>A0A368F1Z5</accession>
<name>A0A368F1Z5_ANCCA</name>
<reference evidence="1 2" key="1">
    <citation type="submission" date="2014-10" db="EMBL/GenBank/DDBJ databases">
        <title>Draft genome of the hookworm Ancylostoma caninum.</title>
        <authorList>
            <person name="Mitreva M."/>
        </authorList>
    </citation>
    <scope>NUCLEOTIDE SEQUENCE [LARGE SCALE GENOMIC DNA]</scope>
    <source>
        <strain evidence="1 2">Baltimore</strain>
    </source>
</reference>
<keyword evidence="2" id="KW-1185">Reference proteome</keyword>
<feature type="non-terminal residue" evidence="1">
    <location>
        <position position="1"/>
    </location>
</feature>
<comment type="caution">
    <text evidence="1">The sequence shown here is derived from an EMBL/GenBank/DDBJ whole genome shotgun (WGS) entry which is preliminary data.</text>
</comment>
<evidence type="ECO:0000313" key="1">
    <source>
        <dbReference type="EMBL" id="RCN26062.1"/>
    </source>
</evidence>
<dbReference type="AlphaFoldDB" id="A0A368F1Z5"/>
<gene>
    <name evidence="1" type="ORF">ANCCAN_28217</name>
</gene>